<dbReference type="RefSeq" id="WP_266086567.1">
    <property type="nucleotide sequence ID" value="NZ_RKLV01000004.1"/>
</dbReference>
<sequence>MAIDGDELNERLEKNGELMIAVSDFDKPIELHLHDTEVNEETVHLELTDGDLTFDVEEIVAAWHHTHSLKDLGLE</sequence>
<name>A0A9Q4C430_9EURY</name>
<gene>
    <name evidence="1" type="ORF">EGH25_05090</name>
</gene>
<comment type="caution">
    <text evidence="1">The sequence shown here is derived from an EMBL/GenBank/DDBJ whole genome shotgun (WGS) entry which is preliminary data.</text>
</comment>
<evidence type="ECO:0000313" key="2">
    <source>
        <dbReference type="Proteomes" id="UP001149411"/>
    </source>
</evidence>
<dbReference type="Proteomes" id="UP001149411">
    <property type="component" value="Unassembled WGS sequence"/>
</dbReference>
<protein>
    <submittedName>
        <fullName evidence="1">Uncharacterized protein</fullName>
    </submittedName>
</protein>
<reference evidence="1" key="1">
    <citation type="submission" date="2022-09" db="EMBL/GenBank/DDBJ databases">
        <title>Haloadaptaus new haloarchaeum isolated from saline soil.</title>
        <authorList>
            <person name="Duran-Viseras A."/>
            <person name="Sanchez-Porro C."/>
            <person name="Ventosa A."/>
        </authorList>
    </citation>
    <scope>NUCLEOTIDE SEQUENCE</scope>
    <source>
        <strain evidence="1">F3-133</strain>
    </source>
</reference>
<accession>A0A9Q4C430</accession>
<evidence type="ECO:0000313" key="1">
    <source>
        <dbReference type="EMBL" id="MCX2818726.1"/>
    </source>
</evidence>
<organism evidence="1 2">
    <name type="scientific">Halorutilus salinus</name>
    <dbReference type="NCBI Taxonomy" id="2487751"/>
    <lineage>
        <taxon>Archaea</taxon>
        <taxon>Methanobacteriati</taxon>
        <taxon>Methanobacteriota</taxon>
        <taxon>Stenosarchaea group</taxon>
        <taxon>Halobacteria</taxon>
        <taxon>Halorutilales</taxon>
        <taxon>Halorutilaceae</taxon>
        <taxon>Halorutilus</taxon>
    </lineage>
</organism>
<keyword evidence="2" id="KW-1185">Reference proteome</keyword>
<proteinExistence type="predicted"/>
<dbReference type="EMBL" id="RKLV01000004">
    <property type="protein sequence ID" value="MCX2818726.1"/>
    <property type="molecule type" value="Genomic_DNA"/>
</dbReference>
<dbReference type="AlphaFoldDB" id="A0A9Q4C430"/>